<evidence type="ECO:0000313" key="12">
    <source>
        <dbReference type="Ensembl" id="ENSXETP00000102639"/>
    </source>
</evidence>
<keyword evidence="6 8" id="KW-0810">Translation regulation</keyword>
<dbReference type="InterPro" id="IPR038129">
    <property type="entry name" value="Nanos_sf"/>
</dbReference>
<dbReference type="GeneTree" id="ENSGT00950000183135"/>
<evidence type="ECO:0000313" key="11">
    <source>
        <dbReference type="EMBL" id="OCA18636.1"/>
    </source>
</evidence>
<evidence type="ECO:0000256" key="7">
    <source>
        <dbReference type="ARBA" id="ARBA00022884"/>
    </source>
</evidence>
<feature type="region of interest" description="Disordered" evidence="9">
    <location>
        <begin position="32"/>
        <end position="63"/>
    </location>
</feature>
<evidence type="ECO:0000256" key="3">
    <source>
        <dbReference type="ARBA" id="ARBA00022723"/>
    </source>
</evidence>
<reference evidence="11" key="3">
    <citation type="submission" date="2016-05" db="EMBL/GenBank/DDBJ databases">
        <title>WGS assembly of Xenopus tropicalis.</title>
        <authorList>
            <person name="Sessions A."/>
            <person name="Jenkins J."/>
            <person name="Mitros T."/>
            <person name="Lyons J.T."/>
            <person name="Dichmann D.S."/>
            <person name="Robert J."/>
            <person name="Harland R.M."/>
            <person name="Rokhsar D.S."/>
        </authorList>
    </citation>
    <scope>NUCLEOTIDE SEQUENCE</scope>
    <source>
        <strain evidence="11">Nigerian</strain>
    </source>
</reference>
<evidence type="ECO:0000256" key="5">
    <source>
        <dbReference type="ARBA" id="ARBA00022833"/>
    </source>
</evidence>
<reference evidence="11" key="1">
    <citation type="submission" date="2009-11" db="EMBL/GenBank/DDBJ databases">
        <authorList>
            <consortium name="US DOE Joint Genome Institute (JGI-PGF)"/>
            <person name="Ottilar R."/>
            <person name="Schmutz J."/>
            <person name="Salamov A."/>
            <person name="Cheng J.F."/>
            <person name="Lucas S."/>
            <person name="Pitluck S."/>
            <person name="Gundlach H."/>
            <person name="Guo Y."/>
            <person name="Haberer G."/>
            <person name="Nasrallah J."/>
            <person name="Mayer K.F.X."/>
            <person name="van de Peer Y."/>
            <person name="Weigel D."/>
            <person name="Grigoriev I.V."/>
        </authorList>
    </citation>
    <scope>NUCLEOTIDE SEQUENCE</scope>
    <source>
        <strain evidence="11">Nigerian</strain>
    </source>
</reference>
<keyword evidence="2" id="KW-0963">Cytoplasm</keyword>
<accession>A0A1B8Y6Q2</accession>
<organism evidence="11">
    <name type="scientific">Xenopus tropicalis</name>
    <name type="common">Western clawed frog</name>
    <name type="synonym">Silurana tropicalis</name>
    <dbReference type="NCBI Taxonomy" id="8364"/>
    <lineage>
        <taxon>Eukaryota</taxon>
        <taxon>Metazoa</taxon>
        <taxon>Chordata</taxon>
        <taxon>Craniata</taxon>
        <taxon>Vertebrata</taxon>
        <taxon>Euteleostomi</taxon>
        <taxon>Amphibia</taxon>
        <taxon>Batrachia</taxon>
        <taxon>Anura</taxon>
        <taxon>Pipoidea</taxon>
        <taxon>Pipidae</taxon>
        <taxon>Xenopodinae</taxon>
        <taxon>Xenopus</taxon>
        <taxon>Silurana</taxon>
    </lineage>
</organism>
<dbReference type="InParanoid" id="A0A1B8Y6Q2"/>
<evidence type="ECO:0000256" key="1">
    <source>
        <dbReference type="ARBA" id="ARBA00004496"/>
    </source>
</evidence>
<keyword evidence="4 8" id="KW-0863">Zinc-finger</keyword>
<dbReference type="Gene3D" id="4.10.60.30">
    <property type="entry name" value="Nanos, RNA-binding domain"/>
    <property type="match status" value="1"/>
</dbReference>
<dbReference type="EMBL" id="KV460407">
    <property type="protein sequence ID" value="OCA18636.1"/>
    <property type="molecule type" value="Genomic_DNA"/>
</dbReference>
<dbReference type="Pfam" id="PF05741">
    <property type="entry name" value="zf-nanos"/>
    <property type="match status" value="1"/>
</dbReference>
<dbReference type="GO" id="GO:0005737">
    <property type="term" value="C:cytoplasm"/>
    <property type="evidence" value="ECO:0007669"/>
    <property type="project" value="UniProtKB-SubCell"/>
</dbReference>
<feature type="domain" description="Nanos-type" evidence="10">
    <location>
        <begin position="69"/>
        <end position="123"/>
    </location>
</feature>
<keyword evidence="5" id="KW-0862">Zinc</keyword>
<evidence type="ECO:0000259" key="10">
    <source>
        <dbReference type="PROSITE" id="PS51522"/>
    </source>
</evidence>
<proteinExistence type="inferred from homology"/>
<reference evidence="11 12" key="2">
    <citation type="journal article" date="2010" name="Science">
        <title>The genome of the Western clawed frog Xenopus tropicalis.</title>
        <authorList>
            <person name="Hellsten U."/>
            <person name="Harland R.M."/>
            <person name="Gilchrist M.J."/>
            <person name="Hendrix D."/>
            <person name="Jurka J."/>
            <person name="Kapitonov V."/>
            <person name="Ovcharenko I."/>
            <person name="Putnam N.H."/>
            <person name="Shu S."/>
            <person name="Taher L."/>
            <person name="Blitz I.L."/>
            <person name="Blumberg B."/>
            <person name="Dichmann D.S."/>
            <person name="Dubchak I."/>
            <person name="Amaya E."/>
            <person name="Detter J.C."/>
            <person name="Fletcher R."/>
            <person name="Gerhard D.S."/>
            <person name="Goodstein D."/>
            <person name="Graves T."/>
            <person name="Grigoriev I.V."/>
            <person name="Grimwood J."/>
            <person name="Kawashima T."/>
            <person name="Lindquist E."/>
            <person name="Lucas S.M."/>
            <person name="Mead P.E."/>
            <person name="Mitros T."/>
            <person name="Ogino H."/>
            <person name="Ohta Y."/>
            <person name="Poliakov A.V."/>
            <person name="Pollet N."/>
            <person name="Robert J."/>
            <person name="Salamov A."/>
            <person name="Sater A.K."/>
            <person name="Schmutz J."/>
            <person name="Terry A."/>
            <person name="Vize P.D."/>
            <person name="Warren W.C."/>
            <person name="Wells D."/>
            <person name="Wills A."/>
            <person name="Wilson R.K."/>
            <person name="Zimmerman L.B."/>
            <person name="Zorn A.M."/>
            <person name="Grainger R."/>
            <person name="Grammer T."/>
            <person name="Khokha M.K."/>
            <person name="Richardson P.M."/>
            <person name="Rokhsar D.S."/>
        </authorList>
    </citation>
    <scope>NUCLEOTIDE SEQUENCE [LARGE SCALE GENOMIC DNA]</scope>
    <source>
        <strain evidence="11 12">Nigerian</strain>
    </source>
</reference>
<dbReference type="GO" id="GO:0003723">
    <property type="term" value="F:RNA binding"/>
    <property type="evidence" value="ECO:0007669"/>
    <property type="project" value="UniProtKB-UniRule"/>
</dbReference>
<evidence type="ECO:0000256" key="2">
    <source>
        <dbReference type="ARBA" id="ARBA00022490"/>
    </source>
</evidence>
<keyword evidence="3" id="KW-0479">Metal-binding</keyword>
<keyword evidence="7 8" id="KW-0694">RNA-binding</keyword>
<comment type="subcellular location">
    <subcellularLocation>
        <location evidence="1">Cytoplasm</location>
    </subcellularLocation>
</comment>
<dbReference type="AlphaFoldDB" id="A0A1B8Y6Q2"/>
<gene>
    <name evidence="11" type="ORF">XENTR_v90030636mg</name>
</gene>
<name>A0A1B8Y6Q2_XENTR</name>
<evidence type="ECO:0000256" key="8">
    <source>
        <dbReference type="PROSITE-ProRule" id="PRU00855"/>
    </source>
</evidence>
<dbReference type="InterPro" id="IPR008705">
    <property type="entry name" value="Nanos/Xcar2"/>
</dbReference>
<sequence length="137" mass="15275">MWDPQNISSMDGGLCFNSWSDYLGLSSLISRGLQPREGGESPRPRWKASYPTPAEPLPSKAAEAHGHKGCGFCRSNREAQSLYSSHRLRAPDGRVLCPVLRGYTCPLCGANGDWAHTMRYCPLRHFLRHPHSPRDGQ</sequence>
<comment type="similarity">
    <text evidence="8">Belongs to the nanos family.</text>
</comment>
<dbReference type="PANTHER" id="PTHR12887">
    <property type="entry name" value="NANOS PROTEIN"/>
    <property type="match status" value="1"/>
</dbReference>
<evidence type="ECO:0000256" key="9">
    <source>
        <dbReference type="SAM" id="MobiDB-lite"/>
    </source>
</evidence>
<reference evidence="12" key="4">
    <citation type="submission" date="2021-03" db="UniProtKB">
        <authorList>
            <consortium name="Ensembl"/>
        </authorList>
    </citation>
    <scope>IDENTIFICATION</scope>
</reference>
<dbReference type="PROSITE" id="PS51522">
    <property type="entry name" value="ZF_NANOS"/>
    <property type="match status" value="1"/>
</dbReference>
<evidence type="ECO:0000256" key="4">
    <source>
        <dbReference type="ARBA" id="ARBA00022771"/>
    </source>
</evidence>
<dbReference type="GO" id="GO:0006417">
    <property type="term" value="P:regulation of translation"/>
    <property type="evidence" value="ECO:0007669"/>
    <property type="project" value="UniProtKB-UniRule"/>
</dbReference>
<dbReference type="GO" id="GO:0008270">
    <property type="term" value="F:zinc ion binding"/>
    <property type="evidence" value="ECO:0007669"/>
    <property type="project" value="UniProtKB-KW"/>
</dbReference>
<protein>
    <recommendedName>
        <fullName evidence="10">Nanos-type domain-containing protein</fullName>
    </recommendedName>
</protein>
<evidence type="ECO:0000256" key="6">
    <source>
        <dbReference type="ARBA" id="ARBA00022845"/>
    </source>
</evidence>
<dbReference type="InterPro" id="IPR024161">
    <property type="entry name" value="Znf_nanos-typ"/>
</dbReference>
<dbReference type="Ensembl" id="ENSXETT00000117045">
    <property type="protein sequence ID" value="ENSXETP00000102639"/>
    <property type="gene ID" value="ENSXETG00000047463"/>
</dbReference>